<protein>
    <submittedName>
        <fullName evidence="2">Uncharacterized protein</fullName>
    </submittedName>
</protein>
<dbReference type="Proteomes" id="UP001208114">
    <property type="component" value="Unassembled WGS sequence"/>
</dbReference>
<name>A0ABT2VT67_9FLAO</name>
<proteinExistence type="predicted"/>
<evidence type="ECO:0000256" key="1">
    <source>
        <dbReference type="SAM" id="MobiDB-lite"/>
    </source>
</evidence>
<feature type="compositionally biased region" description="Low complexity" evidence="1">
    <location>
        <begin position="143"/>
        <end position="158"/>
    </location>
</feature>
<comment type="caution">
    <text evidence="2">The sequence shown here is derived from an EMBL/GenBank/DDBJ whole genome shotgun (WGS) entry which is preliminary data.</text>
</comment>
<evidence type="ECO:0000313" key="3">
    <source>
        <dbReference type="Proteomes" id="UP001208114"/>
    </source>
</evidence>
<accession>A0ABT2VT67</accession>
<evidence type="ECO:0000313" key="2">
    <source>
        <dbReference type="EMBL" id="MCU7612818.1"/>
    </source>
</evidence>
<dbReference type="RefSeq" id="WP_262988677.1">
    <property type="nucleotide sequence ID" value="NZ_JAOTEN010000001.1"/>
</dbReference>
<feature type="region of interest" description="Disordered" evidence="1">
    <location>
        <begin position="143"/>
        <end position="169"/>
    </location>
</feature>
<keyword evidence="3" id="KW-1185">Reference proteome</keyword>
<reference evidence="3" key="1">
    <citation type="submission" date="2023-07" db="EMBL/GenBank/DDBJ databases">
        <title>Chryseobacterium sp. GMJ5 Genome sequencing and assembly.</title>
        <authorList>
            <person name="Jung Y."/>
        </authorList>
    </citation>
    <scope>NUCLEOTIDE SEQUENCE [LARGE SCALE GENOMIC DNA]</scope>
    <source>
        <strain evidence="3">GMJ5</strain>
    </source>
</reference>
<sequence length="246" mass="27453">MKKLSITIAVFCASFSFAQKVSDYKYISIPEKFTGFKNNQYGVDTALAKSLKGKKYIVISGNKSEWPEEAFSNPCSVLNADVVNDSGLLRNKIILEFKDCNNNVVSSQKANTIIKEYVEGFQDALKQALVTVPVSNPKMVISTTQVESSSTNESNESPKSSESRSAKYSNGKTMFQRVQIDGNQFILIETNESTPYATFRATTKKDVFRVKLKNGTTTIGYLEDKNIVIEMPQPNGEYSKEVFHNN</sequence>
<organism evidence="2 3">
    <name type="scientific">Chryseobacterium gilvum</name>
    <dbReference type="NCBI Taxonomy" id="2976534"/>
    <lineage>
        <taxon>Bacteria</taxon>
        <taxon>Pseudomonadati</taxon>
        <taxon>Bacteroidota</taxon>
        <taxon>Flavobacteriia</taxon>
        <taxon>Flavobacteriales</taxon>
        <taxon>Weeksellaceae</taxon>
        <taxon>Chryseobacterium group</taxon>
        <taxon>Chryseobacterium</taxon>
    </lineage>
</organism>
<gene>
    <name evidence="2" type="ORF">N0B16_00030</name>
</gene>
<dbReference type="EMBL" id="JAOTEN010000001">
    <property type="protein sequence ID" value="MCU7612818.1"/>
    <property type="molecule type" value="Genomic_DNA"/>
</dbReference>